<feature type="region of interest" description="Disordered" evidence="1">
    <location>
        <begin position="1"/>
        <end position="23"/>
    </location>
</feature>
<protein>
    <submittedName>
        <fullName evidence="2">Uncharacterized protein</fullName>
    </submittedName>
</protein>
<name>A0A843WHP4_COLES</name>
<reference evidence="2" key="1">
    <citation type="submission" date="2017-07" db="EMBL/GenBank/DDBJ databases">
        <title>Taro Niue Genome Assembly and Annotation.</title>
        <authorList>
            <person name="Atibalentja N."/>
            <person name="Keating K."/>
            <person name="Fields C.J."/>
        </authorList>
    </citation>
    <scope>NUCLEOTIDE SEQUENCE</scope>
    <source>
        <strain evidence="2">Niue_2</strain>
        <tissue evidence="2">Leaf</tissue>
    </source>
</reference>
<dbReference type="Proteomes" id="UP000652761">
    <property type="component" value="Unassembled WGS sequence"/>
</dbReference>
<proteinExistence type="predicted"/>
<dbReference type="AlphaFoldDB" id="A0A843WHP4"/>
<comment type="caution">
    <text evidence="2">The sequence shown here is derived from an EMBL/GenBank/DDBJ whole genome shotgun (WGS) entry which is preliminary data.</text>
</comment>
<sequence>MACAAAISSPNRIRPTGSAVAPGLPDATWTATGTLVVIPCWTRPSAPSRLDRNGHPRKPDDDPTHINGNGLK</sequence>
<evidence type="ECO:0000313" key="3">
    <source>
        <dbReference type="Proteomes" id="UP000652761"/>
    </source>
</evidence>
<keyword evidence="3" id="KW-1185">Reference proteome</keyword>
<feature type="region of interest" description="Disordered" evidence="1">
    <location>
        <begin position="44"/>
        <end position="72"/>
    </location>
</feature>
<dbReference type="EMBL" id="NMUH01003350">
    <property type="protein sequence ID" value="MQM05121.1"/>
    <property type="molecule type" value="Genomic_DNA"/>
</dbReference>
<evidence type="ECO:0000256" key="1">
    <source>
        <dbReference type="SAM" id="MobiDB-lite"/>
    </source>
</evidence>
<accession>A0A843WHP4</accession>
<gene>
    <name evidence="2" type="ORF">Taro_037923</name>
</gene>
<organism evidence="2 3">
    <name type="scientific">Colocasia esculenta</name>
    <name type="common">Wild taro</name>
    <name type="synonym">Arum esculentum</name>
    <dbReference type="NCBI Taxonomy" id="4460"/>
    <lineage>
        <taxon>Eukaryota</taxon>
        <taxon>Viridiplantae</taxon>
        <taxon>Streptophyta</taxon>
        <taxon>Embryophyta</taxon>
        <taxon>Tracheophyta</taxon>
        <taxon>Spermatophyta</taxon>
        <taxon>Magnoliopsida</taxon>
        <taxon>Liliopsida</taxon>
        <taxon>Araceae</taxon>
        <taxon>Aroideae</taxon>
        <taxon>Colocasieae</taxon>
        <taxon>Colocasia</taxon>
    </lineage>
</organism>
<feature type="compositionally biased region" description="Basic and acidic residues" evidence="1">
    <location>
        <begin position="49"/>
        <end position="64"/>
    </location>
</feature>
<evidence type="ECO:0000313" key="2">
    <source>
        <dbReference type="EMBL" id="MQM05121.1"/>
    </source>
</evidence>